<dbReference type="InterPro" id="IPR019665">
    <property type="entry name" value="OxRdtase/DH_put_Rossmann_dom"/>
</dbReference>
<dbReference type="Proteomes" id="UP001501599">
    <property type="component" value="Unassembled WGS sequence"/>
</dbReference>
<comment type="caution">
    <text evidence="4">The sequence shown here is derived from an EMBL/GenBank/DDBJ whole genome shotgun (WGS) entry which is preliminary data.</text>
</comment>
<dbReference type="EMBL" id="BAAAQT010000008">
    <property type="protein sequence ID" value="GAA2175313.1"/>
    <property type="molecule type" value="Genomic_DNA"/>
</dbReference>
<gene>
    <name evidence="4" type="ORF">GCM10009846_24670</name>
</gene>
<dbReference type="Pfam" id="PF10727">
    <property type="entry name" value="Rossmann-like"/>
    <property type="match status" value="1"/>
</dbReference>
<organism evidence="4 5">
    <name type="scientific">Agrococcus versicolor</name>
    <dbReference type="NCBI Taxonomy" id="501482"/>
    <lineage>
        <taxon>Bacteria</taxon>
        <taxon>Bacillati</taxon>
        <taxon>Actinomycetota</taxon>
        <taxon>Actinomycetes</taxon>
        <taxon>Micrococcales</taxon>
        <taxon>Microbacteriaceae</taxon>
        <taxon>Agrococcus</taxon>
    </lineage>
</organism>
<evidence type="ECO:0000256" key="1">
    <source>
        <dbReference type="SAM" id="MobiDB-lite"/>
    </source>
</evidence>
<reference evidence="4 5" key="1">
    <citation type="journal article" date="2019" name="Int. J. Syst. Evol. Microbiol.">
        <title>The Global Catalogue of Microorganisms (GCM) 10K type strain sequencing project: providing services to taxonomists for standard genome sequencing and annotation.</title>
        <authorList>
            <consortium name="The Broad Institute Genomics Platform"/>
            <consortium name="The Broad Institute Genome Sequencing Center for Infectious Disease"/>
            <person name="Wu L."/>
            <person name="Ma J."/>
        </authorList>
    </citation>
    <scope>NUCLEOTIDE SEQUENCE [LARGE SCALE GENOMIC DNA]</scope>
    <source>
        <strain evidence="4 5">JCM 16026</strain>
    </source>
</reference>
<dbReference type="PANTHER" id="PTHR40459:SF1">
    <property type="entry name" value="CONSERVED HYPOTHETICAL ALANINE AND LEUCINE RICH PROTEIN"/>
    <property type="match status" value="1"/>
</dbReference>
<proteinExistence type="predicted"/>
<dbReference type="PANTHER" id="PTHR40459">
    <property type="entry name" value="CONSERVED HYPOTHETICAL ALANINE AND LEUCINE RICH PROTEIN"/>
    <property type="match status" value="1"/>
</dbReference>
<evidence type="ECO:0000313" key="4">
    <source>
        <dbReference type="EMBL" id="GAA2175313.1"/>
    </source>
</evidence>
<feature type="domain" description="Putative oxidoreductase/dehydrogenase Rossmann-like" evidence="2">
    <location>
        <begin position="1"/>
        <end position="118"/>
    </location>
</feature>
<sequence>MRPARLGVGIVGAGNVGPVLAAALAGAGHALVGISGGGDRVEVMLPDLPVLDVPTIVERAELVLLAVPTDQLAGLVEGLAATGAWQPGQLVVHTAAELGVEVLEPARAAGAIPLAIHPAMAFTGTSLDLTRLRDAVCAVTAPAPVLPIAQALVVEIGAEPVVVAEADRADYAEAVALATELGERVVGDALARLAAIGVERPVRLLGPIVRSSVERALSRAPSHPEADTIGDDLEDRTWTP</sequence>
<dbReference type="InterPro" id="IPR036291">
    <property type="entry name" value="NAD(P)-bd_dom_sf"/>
</dbReference>
<accession>A0ABN3AWE1</accession>
<feature type="region of interest" description="Disordered" evidence="1">
    <location>
        <begin position="216"/>
        <end position="240"/>
    </location>
</feature>
<dbReference type="Pfam" id="PF10728">
    <property type="entry name" value="DUF2520"/>
    <property type="match status" value="1"/>
</dbReference>
<evidence type="ECO:0008006" key="6">
    <source>
        <dbReference type="Google" id="ProtNLM"/>
    </source>
</evidence>
<name>A0ABN3AWE1_9MICO</name>
<evidence type="ECO:0000259" key="3">
    <source>
        <dbReference type="Pfam" id="PF10728"/>
    </source>
</evidence>
<feature type="domain" description="DUF2520" evidence="3">
    <location>
        <begin position="136"/>
        <end position="221"/>
    </location>
</feature>
<protein>
    <recommendedName>
        <fullName evidence="6">DUF2520 domain-containing protein</fullName>
    </recommendedName>
</protein>
<dbReference type="SUPFAM" id="SSF51735">
    <property type="entry name" value="NAD(P)-binding Rossmann-fold domains"/>
    <property type="match status" value="1"/>
</dbReference>
<feature type="compositionally biased region" description="Basic and acidic residues" evidence="1">
    <location>
        <begin position="216"/>
        <end position="226"/>
    </location>
</feature>
<dbReference type="Gene3D" id="3.40.50.720">
    <property type="entry name" value="NAD(P)-binding Rossmann-like Domain"/>
    <property type="match status" value="1"/>
</dbReference>
<dbReference type="RefSeq" id="WP_344344085.1">
    <property type="nucleotide sequence ID" value="NZ_BAAAQT010000008.1"/>
</dbReference>
<dbReference type="InterPro" id="IPR018931">
    <property type="entry name" value="DUF2520"/>
</dbReference>
<keyword evidence="5" id="KW-1185">Reference proteome</keyword>
<evidence type="ECO:0000313" key="5">
    <source>
        <dbReference type="Proteomes" id="UP001501599"/>
    </source>
</evidence>
<evidence type="ECO:0000259" key="2">
    <source>
        <dbReference type="Pfam" id="PF10727"/>
    </source>
</evidence>